<dbReference type="PRINTS" id="PR00413">
    <property type="entry name" value="HADHALOGNASE"/>
</dbReference>
<dbReference type="EMBL" id="PFUC01000055">
    <property type="protein sequence ID" value="PJB47859.1"/>
    <property type="molecule type" value="Genomic_DNA"/>
</dbReference>
<gene>
    <name evidence="1" type="ORF">CO104_02600</name>
</gene>
<dbReference type="AlphaFoldDB" id="A0A2M8BVI7"/>
<dbReference type="SUPFAM" id="SSF56784">
    <property type="entry name" value="HAD-like"/>
    <property type="match status" value="1"/>
</dbReference>
<accession>A0A2M8BVI7</accession>
<dbReference type="SFLD" id="SFLDG01129">
    <property type="entry name" value="C1.5:_HAD__Beta-PGM__Phosphata"/>
    <property type="match status" value="1"/>
</dbReference>
<sequence length="224" mass="25656">MNDTPFFIHDPASVRRDFLFIRPVVLNEKSSKTVPRHELDFIFDLNGVLILDKPGYQSPESEQKFFKRMGISLNDAKEKGLIQKERGWNDDQFWKYVGNGWKGAIPNMELAQIVKEIRGKGMKTAIISNTSGLIMREKINQYFGEGITSLFDEIIISSEVGFLKPDPEIYKLALKRLYVSAHDSVMVDDSDSYLTGARFLEIMCFLFTDNRSLIQDMKNLGVVD</sequence>
<comment type="caution">
    <text evidence="1">The sequence shown here is derived from an EMBL/GenBank/DDBJ whole genome shotgun (WGS) entry which is preliminary data.</text>
</comment>
<dbReference type="PANTHER" id="PTHR47829">
    <property type="entry name" value="HYDROLASE, PUTATIVE (AFU_ORTHOLOGUE AFUA_1G12880)-RELATED"/>
    <property type="match status" value="1"/>
</dbReference>
<dbReference type="Gene3D" id="3.40.50.1000">
    <property type="entry name" value="HAD superfamily/HAD-like"/>
    <property type="match status" value="1"/>
</dbReference>
<dbReference type="InterPro" id="IPR006439">
    <property type="entry name" value="HAD-SF_hydro_IA"/>
</dbReference>
<proteinExistence type="predicted"/>
<dbReference type="SFLD" id="SFLDS00003">
    <property type="entry name" value="Haloacid_Dehalogenase"/>
    <property type="match status" value="1"/>
</dbReference>
<dbReference type="InterPro" id="IPR052898">
    <property type="entry name" value="ACAD10-like"/>
</dbReference>
<dbReference type="InterPro" id="IPR023214">
    <property type="entry name" value="HAD_sf"/>
</dbReference>
<organism evidence="1 2">
    <name type="scientific">Candidatus Collierbacteria bacterium CG_4_9_14_3_um_filter_43_16</name>
    <dbReference type="NCBI Taxonomy" id="1974532"/>
    <lineage>
        <taxon>Bacteria</taxon>
        <taxon>Candidatus Collieribacteriota</taxon>
    </lineage>
</organism>
<dbReference type="Proteomes" id="UP000231196">
    <property type="component" value="Unassembled WGS sequence"/>
</dbReference>
<reference evidence="2" key="1">
    <citation type="submission" date="2017-09" db="EMBL/GenBank/DDBJ databases">
        <title>Depth-based differentiation of microbial function through sediment-hosted aquifers and enrichment of novel symbionts in the deep terrestrial subsurface.</title>
        <authorList>
            <person name="Probst A.J."/>
            <person name="Ladd B."/>
            <person name="Jarett J.K."/>
            <person name="Geller-Mcgrath D.E."/>
            <person name="Sieber C.M.K."/>
            <person name="Emerson J.B."/>
            <person name="Anantharaman K."/>
            <person name="Thomas B.C."/>
            <person name="Malmstrom R."/>
            <person name="Stieglmeier M."/>
            <person name="Klingl A."/>
            <person name="Woyke T."/>
            <person name="Ryan C.M."/>
            <person name="Banfield J.F."/>
        </authorList>
    </citation>
    <scope>NUCLEOTIDE SEQUENCE [LARGE SCALE GENOMIC DNA]</scope>
</reference>
<protein>
    <recommendedName>
        <fullName evidence="3">HAD family phosphatase</fullName>
    </recommendedName>
</protein>
<dbReference type="NCBIfam" id="TIGR01549">
    <property type="entry name" value="HAD-SF-IA-v1"/>
    <property type="match status" value="1"/>
</dbReference>
<dbReference type="Pfam" id="PF00702">
    <property type="entry name" value="Hydrolase"/>
    <property type="match status" value="1"/>
</dbReference>
<evidence type="ECO:0000313" key="2">
    <source>
        <dbReference type="Proteomes" id="UP000231196"/>
    </source>
</evidence>
<name>A0A2M8BVI7_9BACT</name>
<evidence type="ECO:0008006" key="3">
    <source>
        <dbReference type="Google" id="ProtNLM"/>
    </source>
</evidence>
<dbReference type="PANTHER" id="PTHR47829:SF1">
    <property type="entry name" value="HAD FAMILY PHOSPHATASE"/>
    <property type="match status" value="1"/>
</dbReference>
<dbReference type="NCBIfam" id="TIGR01509">
    <property type="entry name" value="HAD-SF-IA-v3"/>
    <property type="match status" value="1"/>
</dbReference>
<dbReference type="InterPro" id="IPR036412">
    <property type="entry name" value="HAD-like_sf"/>
</dbReference>
<evidence type="ECO:0000313" key="1">
    <source>
        <dbReference type="EMBL" id="PJB47859.1"/>
    </source>
</evidence>